<dbReference type="AlphaFoldDB" id="A0A448X641"/>
<dbReference type="EMBL" id="CAAALY010100281">
    <property type="protein sequence ID" value="VEL29095.1"/>
    <property type="molecule type" value="Genomic_DNA"/>
</dbReference>
<dbReference type="Proteomes" id="UP000784294">
    <property type="component" value="Unassembled WGS sequence"/>
</dbReference>
<evidence type="ECO:0000313" key="1">
    <source>
        <dbReference type="EMBL" id="VEL29095.1"/>
    </source>
</evidence>
<accession>A0A448X641</accession>
<gene>
    <name evidence="1" type="ORF">PXEA_LOCUS22535</name>
</gene>
<keyword evidence="2" id="KW-1185">Reference proteome</keyword>
<protein>
    <submittedName>
        <fullName evidence="1">Uncharacterized protein</fullName>
    </submittedName>
</protein>
<comment type="caution">
    <text evidence="1">The sequence shown here is derived from an EMBL/GenBank/DDBJ whole genome shotgun (WGS) entry which is preliminary data.</text>
</comment>
<sequence>MVYMLAYIPLVVPAARLLAYPGGLRYSLLLGSLLNALGAWTKCLAVHAISPPLEPPAPTTRFSRSELFEVRVNSQVNLTTKRLPLLRLLTLYRIENSSKDWF</sequence>
<evidence type="ECO:0000313" key="2">
    <source>
        <dbReference type="Proteomes" id="UP000784294"/>
    </source>
</evidence>
<reference evidence="1" key="1">
    <citation type="submission" date="2018-11" db="EMBL/GenBank/DDBJ databases">
        <authorList>
            <consortium name="Pathogen Informatics"/>
        </authorList>
    </citation>
    <scope>NUCLEOTIDE SEQUENCE</scope>
</reference>
<proteinExistence type="predicted"/>
<organism evidence="1 2">
    <name type="scientific">Protopolystoma xenopodis</name>
    <dbReference type="NCBI Taxonomy" id="117903"/>
    <lineage>
        <taxon>Eukaryota</taxon>
        <taxon>Metazoa</taxon>
        <taxon>Spiralia</taxon>
        <taxon>Lophotrochozoa</taxon>
        <taxon>Platyhelminthes</taxon>
        <taxon>Monogenea</taxon>
        <taxon>Polyopisthocotylea</taxon>
        <taxon>Polystomatidea</taxon>
        <taxon>Polystomatidae</taxon>
        <taxon>Protopolystoma</taxon>
    </lineage>
</organism>
<name>A0A448X641_9PLAT</name>